<dbReference type="OMA" id="WTSEDFQ"/>
<dbReference type="SUPFAM" id="SSF56112">
    <property type="entry name" value="Protein kinase-like (PK-like)"/>
    <property type="match status" value="1"/>
</dbReference>
<organism evidence="1 2">
    <name type="scientific">Coprinopsis cinerea (strain Okayama-7 / 130 / ATCC MYA-4618 / FGSC 9003)</name>
    <name type="common">Inky cap fungus</name>
    <name type="synonym">Hormographiella aspergillata</name>
    <dbReference type="NCBI Taxonomy" id="240176"/>
    <lineage>
        <taxon>Eukaryota</taxon>
        <taxon>Fungi</taxon>
        <taxon>Dikarya</taxon>
        <taxon>Basidiomycota</taxon>
        <taxon>Agaricomycotina</taxon>
        <taxon>Agaricomycetes</taxon>
        <taxon>Agaricomycetidae</taxon>
        <taxon>Agaricales</taxon>
        <taxon>Agaricineae</taxon>
        <taxon>Psathyrellaceae</taxon>
        <taxon>Coprinopsis</taxon>
    </lineage>
</organism>
<proteinExistence type="predicted"/>
<dbReference type="KEGG" id="cci:CC1G_10458"/>
<reference evidence="1 2" key="1">
    <citation type="journal article" date="2010" name="Proc. Natl. Acad. Sci. U.S.A.">
        <title>Insights into evolution of multicellular fungi from the assembled chromosomes of the mushroom Coprinopsis cinerea (Coprinus cinereus).</title>
        <authorList>
            <person name="Stajich J.E."/>
            <person name="Wilke S.K."/>
            <person name="Ahren D."/>
            <person name="Au C.H."/>
            <person name="Birren B.W."/>
            <person name="Borodovsky M."/>
            <person name="Burns C."/>
            <person name="Canback B."/>
            <person name="Casselton L.A."/>
            <person name="Cheng C.K."/>
            <person name="Deng J."/>
            <person name="Dietrich F.S."/>
            <person name="Fargo D.C."/>
            <person name="Farman M.L."/>
            <person name="Gathman A.C."/>
            <person name="Goldberg J."/>
            <person name="Guigo R."/>
            <person name="Hoegger P.J."/>
            <person name="Hooker J.B."/>
            <person name="Huggins A."/>
            <person name="James T.Y."/>
            <person name="Kamada T."/>
            <person name="Kilaru S."/>
            <person name="Kodira C."/>
            <person name="Kues U."/>
            <person name="Kupfer D."/>
            <person name="Kwan H.S."/>
            <person name="Lomsadze A."/>
            <person name="Li W."/>
            <person name="Lilly W.W."/>
            <person name="Ma L.J."/>
            <person name="Mackey A.J."/>
            <person name="Manning G."/>
            <person name="Martin F."/>
            <person name="Muraguchi H."/>
            <person name="Natvig D.O."/>
            <person name="Palmerini H."/>
            <person name="Ramesh M.A."/>
            <person name="Rehmeyer C.J."/>
            <person name="Roe B.A."/>
            <person name="Shenoy N."/>
            <person name="Stanke M."/>
            <person name="Ter-Hovhannisyan V."/>
            <person name="Tunlid A."/>
            <person name="Velagapudi R."/>
            <person name="Vision T.J."/>
            <person name="Zeng Q."/>
            <person name="Zolan M.E."/>
            <person name="Pukkila P.J."/>
        </authorList>
    </citation>
    <scope>NUCLEOTIDE SEQUENCE [LARGE SCALE GENOMIC DNA]</scope>
    <source>
        <strain evidence="2">Okayama-7 / 130 / ATCC MYA-4618 / FGSC 9003</strain>
    </source>
</reference>
<keyword evidence="1" id="KW-0418">Kinase</keyword>
<dbReference type="EMBL" id="AACS02000007">
    <property type="protein sequence ID" value="EAU81171.1"/>
    <property type="molecule type" value="Genomic_DNA"/>
</dbReference>
<dbReference type="Proteomes" id="UP000001861">
    <property type="component" value="Unassembled WGS sequence"/>
</dbReference>
<gene>
    <name evidence="1" type="ORF">CC1G_10458</name>
</gene>
<keyword evidence="2" id="KW-1185">Reference proteome</keyword>
<dbReference type="AlphaFoldDB" id="A8PDU9"/>
<dbReference type="InParanoid" id="A8PDU9"/>
<dbReference type="OrthoDB" id="3182995at2759"/>
<dbReference type="GeneID" id="6017324"/>
<dbReference type="InterPro" id="IPR011009">
    <property type="entry name" value="Kinase-like_dom_sf"/>
</dbReference>
<comment type="caution">
    <text evidence="1">The sequence shown here is derived from an EMBL/GenBank/DDBJ whole genome shotgun (WGS) entry which is preliminary data.</text>
</comment>
<sequence length="328" mass="37024">MQQFAKLRINNCAIVDGKPTAITLEVSPSHPGAIWYRERRGGPPPPNWNSTDISDAEGELELTLLDRISEGRIGITYVAKVVSAKRGNVDLRGTLPETVCIKFAKPEFCRGLAREAWFYEQLESCQGTCIPNFYGFFSSSMREQACSLNLEFTPWTTREHHYQEDTDSPPQDNLPSADWLTDDLTPHYAGFESPHEDPSGYQRNSPWYRWNRDADNPTFSVLILELLGEPCTGERGIDVKEAIEEALDDIMAQGVVHGNISAWNILSIRDPINSSRCSRHNAVHSWRVIDFDTCAKVDIENLTDYGTMMLSIGREALHRDNGFKLLSK</sequence>
<dbReference type="VEuPathDB" id="FungiDB:CC1G_10458"/>
<evidence type="ECO:0000313" key="1">
    <source>
        <dbReference type="EMBL" id="EAU81171.1"/>
    </source>
</evidence>
<keyword evidence="1" id="KW-0808">Transferase</keyword>
<accession>A8PDU9</accession>
<dbReference type="GO" id="GO:0016301">
    <property type="term" value="F:kinase activity"/>
    <property type="evidence" value="ECO:0007669"/>
    <property type="project" value="UniProtKB-KW"/>
</dbReference>
<protein>
    <submittedName>
        <fullName evidence="1">Protein kinase subdomain-containing protein PKL/ccin3</fullName>
    </submittedName>
</protein>
<name>A8PDU9_COPC7</name>
<dbReference type="RefSeq" id="XP_001840672.1">
    <property type="nucleotide sequence ID" value="XM_001840620.1"/>
</dbReference>
<evidence type="ECO:0000313" key="2">
    <source>
        <dbReference type="Proteomes" id="UP000001861"/>
    </source>
</evidence>